<evidence type="ECO:0000313" key="2">
    <source>
        <dbReference type="EMBL" id="UWZ35444.1"/>
    </source>
</evidence>
<accession>A0ABY5Z4T3</accession>
<dbReference type="RefSeq" id="WP_260724786.1">
    <property type="nucleotide sequence ID" value="NZ_BAAABS010000006.1"/>
</dbReference>
<protein>
    <recommendedName>
        <fullName evidence="4">DinB-like domain-containing protein</fullName>
    </recommendedName>
</protein>
<feature type="region of interest" description="Disordered" evidence="1">
    <location>
        <begin position="76"/>
        <end position="95"/>
    </location>
</feature>
<dbReference type="EMBL" id="CP073721">
    <property type="protein sequence ID" value="UWZ35444.1"/>
    <property type="molecule type" value="Genomic_DNA"/>
</dbReference>
<gene>
    <name evidence="2" type="ORF">Drose_30615</name>
</gene>
<evidence type="ECO:0000256" key="1">
    <source>
        <dbReference type="SAM" id="MobiDB-lite"/>
    </source>
</evidence>
<sequence length="217" mass="23713">MPDADTRVYLEAASKKVFAGSLDWPGWGRFAKTEEAAIEALAAYAERYAPVAAAAGFSFPATPRFTVVERVPGTSTTEFGAPDGRPAADRTPVTKVTADRHTKLLRAAWTAFDDRAATAPESLRKGPRGGGRDRDKMIDHLIGSEAAYARKIGVKHRPPVIDDKDAIEALRADVLAVLGRPSDGEPLTANGWTARYAARRFIWHVLDHAWEMEDRSE</sequence>
<reference evidence="2" key="1">
    <citation type="submission" date="2021-04" db="EMBL/GenBank/DDBJ databases">
        <title>Biosynthetic gene clusters of Dactylosporangioum roseum.</title>
        <authorList>
            <person name="Hartkoorn R.C."/>
            <person name="Beaudoing E."/>
            <person name="Hot D."/>
            <person name="Moureu S."/>
        </authorList>
    </citation>
    <scope>NUCLEOTIDE SEQUENCE</scope>
    <source>
        <strain evidence="2">NRRL B-16295</strain>
    </source>
</reference>
<dbReference type="Proteomes" id="UP001058271">
    <property type="component" value="Chromosome"/>
</dbReference>
<organism evidence="2 3">
    <name type="scientific">Dactylosporangium roseum</name>
    <dbReference type="NCBI Taxonomy" id="47989"/>
    <lineage>
        <taxon>Bacteria</taxon>
        <taxon>Bacillati</taxon>
        <taxon>Actinomycetota</taxon>
        <taxon>Actinomycetes</taxon>
        <taxon>Micromonosporales</taxon>
        <taxon>Micromonosporaceae</taxon>
        <taxon>Dactylosporangium</taxon>
    </lineage>
</organism>
<name>A0ABY5Z4T3_9ACTN</name>
<keyword evidence="3" id="KW-1185">Reference proteome</keyword>
<proteinExistence type="predicted"/>
<evidence type="ECO:0000313" key="3">
    <source>
        <dbReference type="Proteomes" id="UP001058271"/>
    </source>
</evidence>
<evidence type="ECO:0008006" key="4">
    <source>
        <dbReference type="Google" id="ProtNLM"/>
    </source>
</evidence>